<evidence type="ECO:0000259" key="22">
    <source>
        <dbReference type="Pfam" id="PF00501"/>
    </source>
</evidence>
<dbReference type="InterPro" id="IPR045851">
    <property type="entry name" value="AMP-bd_C_sf"/>
</dbReference>
<comment type="catalytic activity">
    <reaction evidence="18">
        <text>tetracosanoate + ATP + CoA = tetracosanoyl-CoA + AMP + diphosphate</text>
        <dbReference type="Rhea" id="RHEA:33639"/>
        <dbReference type="ChEBI" id="CHEBI:30616"/>
        <dbReference type="ChEBI" id="CHEBI:31014"/>
        <dbReference type="ChEBI" id="CHEBI:33019"/>
        <dbReference type="ChEBI" id="CHEBI:57287"/>
        <dbReference type="ChEBI" id="CHEBI:65052"/>
        <dbReference type="ChEBI" id="CHEBI:456215"/>
    </reaction>
    <physiologicalReaction direction="left-to-right" evidence="18">
        <dbReference type="Rhea" id="RHEA:33640"/>
    </physiologicalReaction>
</comment>
<dbReference type="Pfam" id="PF00501">
    <property type="entry name" value="AMP-binding"/>
    <property type="match status" value="1"/>
</dbReference>
<dbReference type="SUPFAM" id="SSF56801">
    <property type="entry name" value="Acetyl-CoA synthetase-like"/>
    <property type="match status" value="1"/>
</dbReference>
<keyword evidence="9" id="KW-0067">ATP-binding</keyword>
<dbReference type="AlphaFoldDB" id="A0A443SU19"/>
<name>A0A443SU19_9ACAR</name>
<dbReference type="Gene3D" id="3.30.300.30">
    <property type="match status" value="1"/>
</dbReference>
<dbReference type="Gene3D" id="3.40.50.12780">
    <property type="entry name" value="N-terminal domain of ligase-like"/>
    <property type="match status" value="1"/>
</dbReference>
<comment type="subcellular location">
    <subcellularLocation>
        <location evidence="1">Cell membrane</location>
        <topology evidence="1">Multi-pass membrane protein</topology>
    </subcellularLocation>
    <subcellularLocation>
        <location evidence="17">Peroxisome membrane</location>
    </subcellularLocation>
</comment>
<evidence type="ECO:0000256" key="5">
    <source>
        <dbReference type="ARBA" id="ARBA00022598"/>
    </source>
</evidence>
<dbReference type="GO" id="GO:0005324">
    <property type="term" value="F:long-chain fatty acid transmembrane transporter activity"/>
    <property type="evidence" value="ECO:0007669"/>
    <property type="project" value="TreeGrafter"/>
</dbReference>
<gene>
    <name evidence="23" type="ORF">B4U80_10979</name>
</gene>
<keyword evidence="8" id="KW-0276">Fatty acid metabolism</keyword>
<accession>A0A443SU19</accession>
<evidence type="ECO:0000256" key="17">
    <source>
        <dbReference type="ARBA" id="ARBA00046271"/>
    </source>
</evidence>
<dbReference type="EC" id="6.2.1.3" evidence="14"/>
<dbReference type="GO" id="GO:0005524">
    <property type="term" value="F:ATP binding"/>
    <property type="evidence" value="ECO:0007669"/>
    <property type="project" value="UniProtKB-KW"/>
</dbReference>
<dbReference type="FunFam" id="3.30.300.30:FF:000002">
    <property type="entry name" value="Long-chain fatty acid transport protein 1"/>
    <property type="match status" value="1"/>
</dbReference>
<dbReference type="VEuPathDB" id="VectorBase:LDEU001011"/>
<dbReference type="NCBIfam" id="NF006134">
    <property type="entry name" value="PRK08279.1"/>
    <property type="match status" value="1"/>
</dbReference>
<evidence type="ECO:0000256" key="2">
    <source>
        <dbReference type="ARBA" id="ARBA00006432"/>
    </source>
</evidence>
<evidence type="ECO:0000256" key="3">
    <source>
        <dbReference type="ARBA" id="ARBA00022448"/>
    </source>
</evidence>
<evidence type="ECO:0000256" key="19">
    <source>
        <dbReference type="ARBA" id="ARBA00060276"/>
    </source>
</evidence>
<comment type="catalytic activity">
    <reaction evidence="15">
        <text>a very long-chain fatty acid + ATP + CoA = a very long-chain fatty acyl-CoA + AMP + diphosphate</text>
        <dbReference type="Rhea" id="RHEA:54536"/>
        <dbReference type="ChEBI" id="CHEBI:30616"/>
        <dbReference type="ChEBI" id="CHEBI:33019"/>
        <dbReference type="ChEBI" id="CHEBI:57287"/>
        <dbReference type="ChEBI" id="CHEBI:58950"/>
        <dbReference type="ChEBI" id="CHEBI:138261"/>
        <dbReference type="ChEBI" id="CHEBI:456215"/>
    </reaction>
    <physiologicalReaction direction="left-to-right" evidence="15">
        <dbReference type="Rhea" id="RHEA:54537"/>
    </physiologicalReaction>
</comment>
<evidence type="ECO:0000256" key="13">
    <source>
        <dbReference type="ARBA" id="ARBA00023140"/>
    </source>
</evidence>
<dbReference type="GO" id="GO:0004467">
    <property type="term" value="F:long-chain fatty acid-CoA ligase activity"/>
    <property type="evidence" value="ECO:0007669"/>
    <property type="project" value="UniProtKB-EC"/>
</dbReference>
<evidence type="ECO:0000256" key="16">
    <source>
        <dbReference type="ARBA" id="ARBA00041297"/>
    </source>
</evidence>
<evidence type="ECO:0000256" key="6">
    <source>
        <dbReference type="ARBA" id="ARBA00022692"/>
    </source>
</evidence>
<evidence type="ECO:0000256" key="15">
    <source>
        <dbReference type="ARBA" id="ARBA00036527"/>
    </source>
</evidence>
<dbReference type="InterPro" id="IPR020845">
    <property type="entry name" value="AMP-binding_CS"/>
</dbReference>
<comment type="similarity">
    <text evidence="2">Belongs to the ATP-dependent AMP-binding enzyme family.</text>
</comment>
<comment type="function">
    <text evidence="19">Acyl-CoA synthetase required for both the import of long chain fatty acids (LCFAs) (C14-C18) and the activation very long chain fatty acids (VLCFAs) (C20-C26) by esterification of the fatty acids into metabolically active CoA-thioesters for subsequent degradation or incorporation into phospholipids. The transport and fatty acyl-CoA synthetase activities are genetically separable and are thus independent activities. Esterifies VLCFAs in the peroxisome matrix. The VLCFAs are actively transported into peroxisomes by a PXA1-PXA2 heterodimeric transporter in the peroxisomal membrane.</text>
</comment>
<reference evidence="23 24" key="1">
    <citation type="journal article" date="2018" name="Gigascience">
        <title>Genomes of trombidid mites reveal novel predicted allergens and laterally-transferred genes associated with secondary metabolism.</title>
        <authorList>
            <person name="Dong X."/>
            <person name="Chaisiri K."/>
            <person name="Xia D."/>
            <person name="Armstrong S.D."/>
            <person name="Fang Y."/>
            <person name="Donnelly M.J."/>
            <person name="Kadowaki T."/>
            <person name="McGarry J.W."/>
            <person name="Darby A.C."/>
            <person name="Makepeace B.L."/>
        </authorList>
    </citation>
    <scope>NUCLEOTIDE SEQUENCE [LARGE SCALE GENOMIC DNA]</scope>
    <source>
        <strain evidence="23">UoL-UT</strain>
    </source>
</reference>
<sequence length="619" mass="70390">MEQKSLICRFVKFIAIFWKIMKRDLRGAYCLLMMKYYILKLKLTNSTVDKLFAKVLPKNKDKIAFICEEKSWTFKEVDEYTNQIANYFTSQGFKAGDEVALLMPSKTEHGLIWFGLSKIGVVTALINDNLRLEPLVHCITCVKSKAVIFDAQLSDAISESHAQLKQKTSDLKYYSYGPIENNAVNAENLKEKISEQRFDCVITKHSGNFTDLLCYIYTSGTTGLPKAALIKQYRMALIPILRNVVLNVTEDDIIYNAMPLYHTIGAALGVTTALVTGHTVVIRGKFSASKFWDDCIRYNCTTVGYIGEVCRYLMAQPPKITDKMHKVNKMYGVGLRESLWKDFVDRFGVKNIMEFFGSTEGNSNLVNIDGKEGACGFLPTWVPTWLSKRIFPVKFIKVDPESGEVMRNEKNLCTSLGVEETGMLVAKIDNSNPISAFDGYVDKTGTEKKIIRNVFEKGDAYFISGDLVYMDEFGYIYFRDRIGDTFRWKGENVSTNEVEGIISKLLDIPNCVVYGVEIPKCDGRAGMVTVCTSEAIDFENFFVSLEKTLPKYAIPLFVRIKDKIELTGTFKFSKVTLKKEAFNIEITSDPIYVIDYKNKTYKQVNENIYDDILNSKIRF</sequence>
<keyword evidence="11" id="KW-0445">Lipid transport</keyword>
<evidence type="ECO:0000256" key="21">
    <source>
        <dbReference type="ARBA" id="ARBA00078285"/>
    </source>
</evidence>
<dbReference type="STRING" id="299467.A0A443SU19"/>
<dbReference type="GO" id="GO:0044539">
    <property type="term" value="P:long-chain fatty acid import into cell"/>
    <property type="evidence" value="ECO:0007669"/>
    <property type="project" value="TreeGrafter"/>
</dbReference>
<dbReference type="GO" id="GO:0005886">
    <property type="term" value="C:plasma membrane"/>
    <property type="evidence" value="ECO:0007669"/>
    <property type="project" value="UniProtKB-SubCell"/>
</dbReference>
<evidence type="ECO:0000256" key="9">
    <source>
        <dbReference type="ARBA" id="ARBA00022840"/>
    </source>
</evidence>
<evidence type="ECO:0000256" key="10">
    <source>
        <dbReference type="ARBA" id="ARBA00022989"/>
    </source>
</evidence>
<proteinExistence type="inferred from homology"/>
<evidence type="ECO:0000313" key="23">
    <source>
        <dbReference type="EMBL" id="RWS31035.1"/>
    </source>
</evidence>
<dbReference type="OrthoDB" id="288590at2759"/>
<evidence type="ECO:0000256" key="20">
    <source>
        <dbReference type="ARBA" id="ARBA00068795"/>
    </source>
</evidence>
<keyword evidence="3" id="KW-0813">Transport</keyword>
<keyword evidence="4" id="KW-1003">Cell membrane</keyword>
<dbReference type="EMBL" id="NCKV01000293">
    <property type="protein sequence ID" value="RWS31035.1"/>
    <property type="molecule type" value="Genomic_DNA"/>
</dbReference>
<dbReference type="Proteomes" id="UP000288716">
    <property type="component" value="Unassembled WGS sequence"/>
</dbReference>
<evidence type="ECO:0000256" key="4">
    <source>
        <dbReference type="ARBA" id="ARBA00022475"/>
    </source>
</evidence>
<dbReference type="GO" id="GO:0005789">
    <property type="term" value="C:endoplasmic reticulum membrane"/>
    <property type="evidence" value="ECO:0007669"/>
    <property type="project" value="TreeGrafter"/>
</dbReference>
<keyword evidence="24" id="KW-1185">Reference proteome</keyword>
<dbReference type="FunFam" id="3.40.50.12780:FF:000019">
    <property type="entry name" value="Long-chain fatty acid transporter"/>
    <property type="match status" value="1"/>
</dbReference>
<keyword evidence="12" id="KW-0472">Membrane</keyword>
<feature type="domain" description="AMP-dependent synthetase/ligase" evidence="22">
    <location>
        <begin position="56"/>
        <end position="376"/>
    </location>
</feature>
<evidence type="ECO:0000256" key="7">
    <source>
        <dbReference type="ARBA" id="ARBA00022741"/>
    </source>
</evidence>
<evidence type="ECO:0000256" key="8">
    <source>
        <dbReference type="ARBA" id="ARBA00022832"/>
    </source>
</evidence>
<dbReference type="InterPro" id="IPR042099">
    <property type="entry name" value="ANL_N_sf"/>
</dbReference>
<evidence type="ECO:0000256" key="1">
    <source>
        <dbReference type="ARBA" id="ARBA00004651"/>
    </source>
</evidence>
<protein>
    <recommendedName>
        <fullName evidence="20">Very long-chain fatty acid transport protein</fullName>
        <ecNumber evidence="14">6.2.1.3</ecNumber>
    </recommendedName>
    <alternativeName>
        <fullName evidence="16">Long-chain-fatty-acid--CoA ligase</fullName>
    </alternativeName>
    <alternativeName>
        <fullName evidence="21">Very-long-chain acyl-CoA synthetase</fullName>
    </alternativeName>
</protein>
<comment type="caution">
    <text evidence="23">The sequence shown here is derived from an EMBL/GenBank/DDBJ whole genome shotgun (WGS) entry which is preliminary data.</text>
</comment>
<evidence type="ECO:0000256" key="11">
    <source>
        <dbReference type="ARBA" id="ARBA00023055"/>
    </source>
</evidence>
<organism evidence="23 24">
    <name type="scientific">Leptotrombidium deliense</name>
    <dbReference type="NCBI Taxonomy" id="299467"/>
    <lineage>
        <taxon>Eukaryota</taxon>
        <taxon>Metazoa</taxon>
        <taxon>Ecdysozoa</taxon>
        <taxon>Arthropoda</taxon>
        <taxon>Chelicerata</taxon>
        <taxon>Arachnida</taxon>
        <taxon>Acari</taxon>
        <taxon>Acariformes</taxon>
        <taxon>Trombidiformes</taxon>
        <taxon>Prostigmata</taxon>
        <taxon>Anystina</taxon>
        <taxon>Parasitengona</taxon>
        <taxon>Trombiculoidea</taxon>
        <taxon>Trombiculidae</taxon>
        <taxon>Leptotrombidium</taxon>
    </lineage>
</organism>
<keyword evidence="7" id="KW-0547">Nucleotide-binding</keyword>
<keyword evidence="6" id="KW-0812">Transmembrane</keyword>
<evidence type="ECO:0000313" key="24">
    <source>
        <dbReference type="Proteomes" id="UP000288716"/>
    </source>
</evidence>
<keyword evidence="8" id="KW-0443">Lipid metabolism</keyword>
<keyword evidence="10" id="KW-1133">Transmembrane helix</keyword>
<keyword evidence="5" id="KW-0436">Ligase</keyword>
<evidence type="ECO:0000256" key="12">
    <source>
        <dbReference type="ARBA" id="ARBA00023136"/>
    </source>
</evidence>
<keyword evidence="13" id="KW-0576">Peroxisome</keyword>
<dbReference type="PANTHER" id="PTHR43107">
    <property type="entry name" value="LONG-CHAIN FATTY ACID TRANSPORT PROTEIN"/>
    <property type="match status" value="1"/>
</dbReference>
<evidence type="ECO:0000256" key="14">
    <source>
        <dbReference type="ARBA" id="ARBA00026121"/>
    </source>
</evidence>
<dbReference type="PROSITE" id="PS00455">
    <property type="entry name" value="AMP_BINDING"/>
    <property type="match status" value="1"/>
</dbReference>
<dbReference type="GO" id="GO:0005778">
    <property type="term" value="C:peroxisomal membrane"/>
    <property type="evidence" value="ECO:0007669"/>
    <property type="project" value="UniProtKB-SubCell"/>
</dbReference>
<dbReference type="InterPro" id="IPR000873">
    <property type="entry name" value="AMP-dep_synth/lig_dom"/>
</dbReference>
<evidence type="ECO:0000256" key="18">
    <source>
        <dbReference type="ARBA" id="ARBA00048666"/>
    </source>
</evidence>
<dbReference type="PANTHER" id="PTHR43107:SF15">
    <property type="entry name" value="FATTY ACID TRANSPORT PROTEIN 3, ISOFORM A"/>
    <property type="match status" value="1"/>
</dbReference>